<organism evidence="8 9">
    <name type="scientific">Hyphococcus lacteus</name>
    <dbReference type="NCBI Taxonomy" id="3143536"/>
    <lineage>
        <taxon>Bacteria</taxon>
        <taxon>Pseudomonadati</taxon>
        <taxon>Pseudomonadota</taxon>
        <taxon>Alphaproteobacteria</taxon>
        <taxon>Parvularculales</taxon>
        <taxon>Parvularculaceae</taxon>
        <taxon>Hyphococcus</taxon>
    </lineage>
</organism>
<evidence type="ECO:0000256" key="5">
    <source>
        <dbReference type="SAM" id="Coils"/>
    </source>
</evidence>
<dbReference type="PANTHER" id="PTHR15415:SF7">
    <property type="entry name" value="MICOS COMPLEX SUBUNIT MIC60"/>
    <property type="match status" value="1"/>
</dbReference>
<name>A0ABV3Z343_9PROT</name>
<feature type="compositionally biased region" description="Basic and acidic residues" evidence="6">
    <location>
        <begin position="1"/>
        <end position="14"/>
    </location>
</feature>
<keyword evidence="9" id="KW-1185">Reference proteome</keyword>
<proteinExistence type="predicted"/>
<gene>
    <name evidence="8" type="ORF">ABFZ84_04965</name>
</gene>
<keyword evidence="5" id="KW-0175">Coiled coil</keyword>
<feature type="region of interest" description="Disordered" evidence="6">
    <location>
        <begin position="120"/>
        <end position="177"/>
    </location>
</feature>
<comment type="subcellular location">
    <subcellularLocation>
        <location evidence="1">Membrane</location>
    </subcellularLocation>
</comment>
<evidence type="ECO:0000313" key="8">
    <source>
        <dbReference type="EMBL" id="MEX6632893.1"/>
    </source>
</evidence>
<evidence type="ECO:0000313" key="9">
    <source>
        <dbReference type="Proteomes" id="UP001560685"/>
    </source>
</evidence>
<evidence type="ECO:0000256" key="2">
    <source>
        <dbReference type="ARBA" id="ARBA00022692"/>
    </source>
</evidence>
<evidence type="ECO:0000256" key="4">
    <source>
        <dbReference type="ARBA" id="ARBA00023136"/>
    </source>
</evidence>
<sequence>MTQDDNKPDQKDSDDAIPEVEAEVVSGDEPVSAPFDDEPSSEADPAKDAETEPATKRKSTLTPGVMLFLLFAVVALAAFGFWRMQMRADQPDAAKENTVLEGAEPIIEPKADVATPPVAVEPAPEPEKTINVPADDLKSAPGNAVGDDAPGDVASDDGFLPPLPSDEKKLGNSFDDDVKSTQEIPAEVGEESTLDTEEVVTEPLEDAVDATDEHAVIDEPIEAPQPIEDNEMAEAAIENEPAIISDAEEPSVPATTDYSDEIAALKAEFDQQAQSLSAALAQEREKNDALIAEIGALRQDLSSALSSRDAQINQELNALRAAVSDLKDSQPKISAAQIKAGLSLDTLKIAIDQGTPFAKELADVTALAPDLTASLSTHAQSGIPTITTLRNNFDAAARRAVSAAAQEKAGGGVAGLVARAKNLVSVRPAAPRAGDGAGAILSRAEAALDDGDVAYALSEVENLSEAAQESMASWINDARARANAAATIKALEARLANAAE</sequence>
<keyword evidence="4 7" id="KW-0472">Membrane</keyword>
<dbReference type="InterPro" id="IPR019133">
    <property type="entry name" value="MIC60"/>
</dbReference>
<evidence type="ECO:0000256" key="3">
    <source>
        <dbReference type="ARBA" id="ARBA00022989"/>
    </source>
</evidence>
<feature type="compositionally biased region" description="Basic and acidic residues" evidence="6">
    <location>
        <begin position="44"/>
        <end position="55"/>
    </location>
</feature>
<dbReference type="Pfam" id="PF09731">
    <property type="entry name" value="Mitofilin"/>
    <property type="match status" value="1"/>
</dbReference>
<keyword evidence="2 7" id="KW-0812">Transmembrane</keyword>
<dbReference type="Proteomes" id="UP001560685">
    <property type="component" value="Unassembled WGS sequence"/>
</dbReference>
<dbReference type="PANTHER" id="PTHR15415">
    <property type="entry name" value="MITOFILIN"/>
    <property type="match status" value="1"/>
</dbReference>
<accession>A0ABV3Z343</accession>
<dbReference type="EMBL" id="JBEHZE010000001">
    <property type="protein sequence ID" value="MEX6632893.1"/>
    <property type="molecule type" value="Genomic_DNA"/>
</dbReference>
<evidence type="ECO:0000256" key="7">
    <source>
        <dbReference type="SAM" id="Phobius"/>
    </source>
</evidence>
<feature type="region of interest" description="Disordered" evidence="6">
    <location>
        <begin position="1"/>
        <end position="58"/>
    </location>
</feature>
<feature type="compositionally biased region" description="Basic and acidic residues" evidence="6">
    <location>
        <begin position="165"/>
        <end position="177"/>
    </location>
</feature>
<protein>
    <submittedName>
        <fullName evidence="8">Mitofilin family membrane protein</fullName>
    </submittedName>
</protein>
<keyword evidence="3 7" id="KW-1133">Transmembrane helix</keyword>
<comment type="caution">
    <text evidence="8">The sequence shown here is derived from an EMBL/GenBank/DDBJ whole genome shotgun (WGS) entry which is preliminary data.</text>
</comment>
<reference evidence="8 9" key="1">
    <citation type="submission" date="2024-05" db="EMBL/GenBank/DDBJ databases">
        <title>Three bacterial strains, DH-69, EH-24, and ECK-19 isolated from coastal sediments.</title>
        <authorList>
            <person name="Ye Y.-Q."/>
            <person name="Du Z.-J."/>
        </authorList>
    </citation>
    <scope>NUCLEOTIDE SEQUENCE [LARGE SCALE GENOMIC DNA]</scope>
    <source>
        <strain evidence="8 9">ECK-19</strain>
    </source>
</reference>
<evidence type="ECO:0000256" key="6">
    <source>
        <dbReference type="SAM" id="MobiDB-lite"/>
    </source>
</evidence>
<evidence type="ECO:0000256" key="1">
    <source>
        <dbReference type="ARBA" id="ARBA00004370"/>
    </source>
</evidence>
<dbReference type="RefSeq" id="WP_369312828.1">
    <property type="nucleotide sequence ID" value="NZ_JBEHZE010000001.1"/>
</dbReference>
<feature type="coiled-coil region" evidence="5">
    <location>
        <begin position="266"/>
        <end position="300"/>
    </location>
</feature>
<feature type="transmembrane region" description="Helical" evidence="7">
    <location>
        <begin position="65"/>
        <end position="82"/>
    </location>
</feature>